<organism evidence="2 3">
    <name type="scientific">Mycobacterium phage DyoEdafos</name>
    <dbReference type="NCBI Taxonomy" id="2599860"/>
    <lineage>
        <taxon>Viruses</taxon>
        <taxon>Duplodnaviria</taxon>
        <taxon>Heunggongvirae</taxon>
        <taxon>Uroviricota</taxon>
        <taxon>Caudoviricetes</taxon>
        <taxon>Vilmaviridae</taxon>
        <taxon>Lclasvirinae</taxon>
        <taxon>Bromdenvirus</taxon>
        <taxon>Bromdenvirus dyoedafos</taxon>
    </lineage>
</organism>
<name>A0A5J6TNJ7_9CAUD</name>
<reference evidence="2 3" key="1">
    <citation type="submission" date="2019-07" db="EMBL/GenBank/DDBJ databases">
        <authorList>
            <person name="Stoner T.H."/>
            <person name="Garlena R.A."/>
            <person name="Russell D.A."/>
            <person name="Pope W.H."/>
            <person name="Jacobs-Sera D."/>
            <person name="Hatfull G.F."/>
        </authorList>
    </citation>
    <scope>NUCLEOTIDE SEQUENCE [LARGE SCALE GENOMIC DNA]</scope>
</reference>
<evidence type="ECO:0000313" key="3">
    <source>
        <dbReference type="Proteomes" id="UP000327317"/>
    </source>
</evidence>
<sequence>MTATKADLEAALAEADAKIEHLEEELKNAPQWDKSETPTVYEAWNRVMRDVQFISKNSRNEQQKFNFRGIDAVMNAVGPVLRQHGVIVVPTGAAHEAERYLSKNGGQMCNRTAEMSYRVYGPAGDFFDGVAVGEAADSGDKSMTKAESVALRTFLLQSLMLPTDDPDPDASSHERAVPVRTQAQQMPAAPDDNPESREARGKLRSMADEKGWNLGAIADKFSKDNKGKALKDATAAEVEAYTNLLATGAVTV</sequence>
<feature type="compositionally biased region" description="Basic and acidic residues" evidence="1">
    <location>
        <begin position="194"/>
        <end position="205"/>
    </location>
</feature>
<dbReference type="Pfam" id="PF04404">
    <property type="entry name" value="ERF"/>
    <property type="match status" value="1"/>
</dbReference>
<proteinExistence type="predicted"/>
<gene>
    <name evidence="2" type="primary">63</name>
    <name evidence="2" type="ORF">SEA_DYOEDAFOS_63</name>
</gene>
<accession>A0A5J6TNJ7</accession>
<dbReference type="EMBL" id="MN234187">
    <property type="protein sequence ID" value="QFG10292.1"/>
    <property type="molecule type" value="Genomic_DNA"/>
</dbReference>
<evidence type="ECO:0000256" key="1">
    <source>
        <dbReference type="SAM" id="MobiDB-lite"/>
    </source>
</evidence>
<dbReference type="KEGG" id="vg:63210005"/>
<feature type="region of interest" description="Disordered" evidence="1">
    <location>
        <begin position="161"/>
        <end position="205"/>
    </location>
</feature>
<evidence type="ECO:0000313" key="2">
    <source>
        <dbReference type="EMBL" id="QFG10292.1"/>
    </source>
</evidence>
<dbReference type="RefSeq" id="YP_010013411.1">
    <property type="nucleotide sequence ID" value="NC_053511.1"/>
</dbReference>
<dbReference type="GeneID" id="63210005"/>
<protein>
    <submittedName>
        <fullName evidence="2">ERF family ssDNA binding protein</fullName>
    </submittedName>
</protein>
<dbReference type="InterPro" id="IPR007499">
    <property type="entry name" value="ERF_bacteria_virus"/>
</dbReference>
<dbReference type="Proteomes" id="UP000327317">
    <property type="component" value="Segment"/>
</dbReference>
<keyword evidence="3" id="KW-1185">Reference proteome</keyword>